<gene>
    <name evidence="8" type="ORF">TASK_LOCUS9646</name>
</gene>
<proteinExistence type="predicted"/>
<dbReference type="Pfam" id="PF00076">
    <property type="entry name" value="RRM_1"/>
    <property type="match status" value="1"/>
</dbReference>
<feature type="compositionally biased region" description="Low complexity" evidence="5">
    <location>
        <begin position="635"/>
        <end position="649"/>
    </location>
</feature>
<dbReference type="PANTHER" id="PTHR15683:SF8">
    <property type="entry name" value="SCAFFOLD ATTACHMENT FACTOR B, ISOFORM B"/>
    <property type="match status" value="1"/>
</dbReference>
<dbReference type="InterPro" id="IPR035979">
    <property type="entry name" value="RBD_domain_sf"/>
</dbReference>
<dbReference type="SMART" id="SM00360">
    <property type="entry name" value="RRM"/>
    <property type="match status" value="1"/>
</dbReference>
<evidence type="ECO:0000256" key="5">
    <source>
        <dbReference type="SAM" id="MobiDB-lite"/>
    </source>
</evidence>
<keyword evidence="2 4" id="KW-0694">RNA-binding</keyword>
<dbReference type="EMBL" id="UYRS01019310">
    <property type="protein sequence ID" value="VDK44552.1"/>
    <property type="molecule type" value="Genomic_DNA"/>
</dbReference>
<dbReference type="InterPro" id="IPR036361">
    <property type="entry name" value="SAP_dom_sf"/>
</dbReference>
<protein>
    <submittedName>
        <fullName evidence="10">Scaffold attachment factor B2</fullName>
    </submittedName>
</protein>
<evidence type="ECO:0000256" key="4">
    <source>
        <dbReference type="PROSITE-ProRule" id="PRU00176"/>
    </source>
</evidence>
<evidence type="ECO:0000313" key="9">
    <source>
        <dbReference type="Proteomes" id="UP000282613"/>
    </source>
</evidence>
<dbReference type="InterPro" id="IPR000504">
    <property type="entry name" value="RRM_dom"/>
</dbReference>
<evidence type="ECO:0000256" key="1">
    <source>
        <dbReference type="ARBA" id="ARBA00004123"/>
    </source>
</evidence>
<reference evidence="10" key="1">
    <citation type="submission" date="2017-02" db="UniProtKB">
        <authorList>
            <consortium name="WormBaseParasite"/>
        </authorList>
    </citation>
    <scope>IDENTIFICATION</scope>
</reference>
<evidence type="ECO:0000313" key="10">
    <source>
        <dbReference type="WBParaSite" id="TASK_0000964501-mRNA-1"/>
    </source>
</evidence>
<keyword evidence="9" id="KW-1185">Reference proteome</keyword>
<feature type="compositionally biased region" description="Basic residues" evidence="5">
    <location>
        <begin position="625"/>
        <end position="634"/>
    </location>
</feature>
<feature type="compositionally biased region" description="Polar residues" evidence="5">
    <location>
        <begin position="778"/>
        <end position="789"/>
    </location>
</feature>
<dbReference type="GO" id="GO:0006357">
    <property type="term" value="P:regulation of transcription by RNA polymerase II"/>
    <property type="evidence" value="ECO:0007669"/>
    <property type="project" value="TreeGrafter"/>
</dbReference>
<feature type="domain" description="RRM" evidence="6">
    <location>
        <begin position="192"/>
        <end position="269"/>
    </location>
</feature>
<dbReference type="STRING" id="60517.A0A0R3WFK2"/>
<dbReference type="InterPro" id="IPR051738">
    <property type="entry name" value="SAF_Modulators"/>
</dbReference>
<feature type="domain" description="SAP" evidence="7">
    <location>
        <begin position="6"/>
        <end position="40"/>
    </location>
</feature>
<dbReference type="Gene3D" id="1.10.720.30">
    <property type="entry name" value="SAP domain"/>
    <property type="match status" value="1"/>
</dbReference>
<feature type="compositionally biased region" description="Low complexity" evidence="5">
    <location>
        <begin position="663"/>
        <end position="672"/>
    </location>
</feature>
<dbReference type="GO" id="GO:0043565">
    <property type="term" value="F:sequence-specific DNA binding"/>
    <property type="evidence" value="ECO:0007669"/>
    <property type="project" value="TreeGrafter"/>
</dbReference>
<feature type="region of interest" description="Disordered" evidence="5">
    <location>
        <begin position="273"/>
        <end position="302"/>
    </location>
</feature>
<dbReference type="GO" id="GO:0003723">
    <property type="term" value="F:RNA binding"/>
    <property type="evidence" value="ECO:0007669"/>
    <property type="project" value="UniProtKB-UniRule"/>
</dbReference>
<evidence type="ECO:0000259" key="7">
    <source>
        <dbReference type="PROSITE" id="PS50800"/>
    </source>
</evidence>
<dbReference type="CDD" id="cd12417">
    <property type="entry name" value="RRM_SAFB_like"/>
    <property type="match status" value="1"/>
</dbReference>
<feature type="region of interest" description="Disordered" evidence="5">
    <location>
        <begin position="778"/>
        <end position="828"/>
    </location>
</feature>
<comment type="subcellular location">
    <subcellularLocation>
        <location evidence="1">Nucleus</location>
    </subcellularLocation>
</comment>
<dbReference type="Gene3D" id="3.30.70.330">
    <property type="match status" value="1"/>
</dbReference>
<dbReference type="InterPro" id="IPR003034">
    <property type="entry name" value="SAP_dom"/>
</dbReference>
<accession>A0A0R3WFK2</accession>
<dbReference type="InterPro" id="IPR012677">
    <property type="entry name" value="Nucleotide-bd_a/b_plait_sf"/>
</dbReference>
<dbReference type="SUPFAM" id="SSF54928">
    <property type="entry name" value="RNA-binding domain, RBD"/>
    <property type="match status" value="1"/>
</dbReference>
<dbReference type="AlphaFoldDB" id="A0A0R3WFK2"/>
<dbReference type="GO" id="GO:0005634">
    <property type="term" value="C:nucleus"/>
    <property type="evidence" value="ECO:0007669"/>
    <property type="project" value="UniProtKB-SubCell"/>
</dbReference>
<evidence type="ECO:0000313" key="8">
    <source>
        <dbReference type="EMBL" id="VDK44552.1"/>
    </source>
</evidence>
<dbReference type="PROSITE" id="PS50102">
    <property type="entry name" value="RRM"/>
    <property type="match status" value="1"/>
</dbReference>
<dbReference type="WBParaSite" id="TASK_0000964501-mRNA-1">
    <property type="protein sequence ID" value="TASK_0000964501-mRNA-1"/>
    <property type="gene ID" value="TASK_0000964501"/>
</dbReference>
<dbReference type="PANTHER" id="PTHR15683">
    <property type="entry name" value="SCAFFOLD ATTACHMENT FACTOR B-RELATED"/>
    <property type="match status" value="1"/>
</dbReference>
<dbReference type="GO" id="GO:0050684">
    <property type="term" value="P:regulation of mRNA processing"/>
    <property type="evidence" value="ECO:0007669"/>
    <property type="project" value="TreeGrafter"/>
</dbReference>
<sequence length="828" mass="92396">MSRRFLCDLKVAELRSELEKRGVDKSGVKTILMERLREIILKEGYDPTTFNFKKSNNAGAGPPSDGRIVKVETSGGRVAVEGSIGVAEASEIEDKPKEDANEQSEDATTFVVRVGETEDDLDYDIKDTLASAEGHQKETKTSPAAKNVDRLVWFIRLPFRFSEASTTSKQIYPEKQLGKLQSTKTSNTPEQAYLRVSNLKMPTKAVDLKQFFSAHGKVISGKILASTRTPGGCVGFLKMASAEDAAVCIKKLDGTEFNGKIIKIEATDKVPSSISKAPKNESLSGLDKTKSIGTSAPSKSRRFRGEDVGMSALCGVCESSSCPALIGNRAVISSRSVESGGGVGSASPSEHLHRRSAQNMLGRYRKSLRRAQNLMHPAGGSATVPARSFRFRQSRRRISDEAEAPSSDPKRSRFKIPYPRAHFYESLPAFTQYDSSRIRCDERSEREAPYDHRCRGMRESYPVRTSRDESYSVYSADAYYRRGSRFASPQDEMSSRHYVKPVVYRRPPADIFDVPMSYAGDSGGSSLYRHQMRYSNYVSSGGINNTRPRPFDVNYRQQSQARGNQCRSYQNSSRIKKDDRLLRPSRHSNERELNWQVEFTHYCFCIGERKLSKSPVLKAPDPSTSHRHHSRNRSRSPLPSRTSRVSRSRSPPPLPPPVRYTRRASPPSSSLASHKHRPNYEASSTNVYPRHASGGGHHNYSQASGPSVPSSSRNSQKVSHIIDYGHRSSRLFFIVALFYQFQRSRCKSRQFYGLNLSKSPRSQQVVYSFTLGATKSIPSWHSSSRSQNLEVPELPSDSIGGNSRGGGGGYPSIQWRSSGYGSRQQTRY</sequence>
<dbReference type="SMART" id="SM00513">
    <property type="entry name" value="SAP"/>
    <property type="match status" value="1"/>
</dbReference>
<feature type="compositionally biased region" description="Low complexity" evidence="5">
    <location>
        <begin position="701"/>
        <end position="714"/>
    </location>
</feature>
<dbReference type="PROSITE" id="PS50800">
    <property type="entry name" value="SAP"/>
    <property type="match status" value="1"/>
</dbReference>
<feature type="region of interest" description="Disordered" evidence="5">
    <location>
        <begin position="614"/>
        <end position="714"/>
    </location>
</feature>
<organism evidence="10">
    <name type="scientific">Taenia asiatica</name>
    <name type="common">Asian tapeworm</name>
    <dbReference type="NCBI Taxonomy" id="60517"/>
    <lineage>
        <taxon>Eukaryota</taxon>
        <taxon>Metazoa</taxon>
        <taxon>Spiralia</taxon>
        <taxon>Lophotrochozoa</taxon>
        <taxon>Platyhelminthes</taxon>
        <taxon>Cestoda</taxon>
        <taxon>Eucestoda</taxon>
        <taxon>Cyclophyllidea</taxon>
        <taxon>Taeniidae</taxon>
        <taxon>Taenia</taxon>
    </lineage>
</organism>
<dbReference type="Pfam" id="PF02037">
    <property type="entry name" value="SAP"/>
    <property type="match status" value="1"/>
</dbReference>
<evidence type="ECO:0000259" key="6">
    <source>
        <dbReference type="PROSITE" id="PS50102"/>
    </source>
</evidence>
<evidence type="ECO:0000256" key="2">
    <source>
        <dbReference type="ARBA" id="ARBA00022884"/>
    </source>
</evidence>
<name>A0A0R3WFK2_TAEAS</name>
<dbReference type="SUPFAM" id="SSF68906">
    <property type="entry name" value="SAP domain"/>
    <property type="match status" value="1"/>
</dbReference>
<feature type="region of interest" description="Disordered" evidence="5">
    <location>
        <begin position="375"/>
        <end position="414"/>
    </location>
</feature>
<feature type="compositionally biased region" description="Polar residues" evidence="5">
    <location>
        <begin position="814"/>
        <end position="828"/>
    </location>
</feature>
<dbReference type="Proteomes" id="UP000282613">
    <property type="component" value="Unassembled WGS sequence"/>
</dbReference>
<keyword evidence="3" id="KW-0539">Nucleus</keyword>
<reference evidence="8 9" key="2">
    <citation type="submission" date="2018-11" db="EMBL/GenBank/DDBJ databases">
        <authorList>
            <consortium name="Pathogen Informatics"/>
        </authorList>
    </citation>
    <scope>NUCLEOTIDE SEQUENCE [LARGE SCALE GENOMIC DNA]</scope>
</reference>
<evidence type="ECO:0000256" key="3">
    <source>
        <dbReference type="ARBA" id="ARBA00023242"/>
    </source>
</evidence>
<dbReference type="OrthoDB" id="79455at2759"/>